<proteinExistence type="predicted"/>
<feature type="compositionally biased region" description="Basic and acidic residues" evidence="1">
    <location>
        <begin position="41"/>
        <end position="52"/>
    </location>
</feature>
<reference evidence="2 3" key="1">
    <citation type="journal article" date="2019" name="Sci. Data">
        <title>Hybrid genome assembly and annotation of Danionella translucida.</title>
        <authorList>
            <person name="Kadobianskyi M."/>
            <person name="Schulze L."/>
            <person name="Schuelke M."/>
            <person name="Judkewitz B."/>
        </authorList>
    </citation>
    <scope>NUCLEOTIDE SEQUENCE [LARGE SCALE GENOMIC DNA]</scope>
    <source>
        <strain evidence="2 3">Bolton</strain>
    </source>
</reference>
<keyword evidence="3" id="KW-1185">Reference proteome</keyword>
<sequence>MITSHELLLTGGRADLLLSLPRDATVCDRAAKRPKHRERKREREGERGREESGAETEGLMLHLTMESCVLSPVSTSSHLQLPEEILPYEHEARPIYDFYPYLGTEPEPPAGSGWDFPGVHGAAVDLEAPQGNQLMELHSDSYRFTDLEVFHPPGEPSMAGLLPVLPAQVSMDTI</sequence>
<dbReference type="Proteomes" id="UP000316079">
    <property type="component" value="Unassembled WGS sequence"/>
</dbReference>
<dbReference type="AlphaFoldDB" id="A0A553Q7G0"/>
<name>A0A553Q7G0_9TELE</name>
<evidence type="ECO:0000256" key="1">
    <source>
        <dbReference type="SAM" id="MobiDB-lite"/>
    </source>
</evidence>
<dbReference type="EMBL" id="SRMA01026256">
    <property type="protein sequence ID" value="TRY85862.1"/>
    <property type="molecule type" value="Genomic_DNA"/>
</dbReference>
<organism evidence="2 3">
    <name type="scientific">Danionella cerebrum</name>
    <dbReference type="NCBI Taxonomy" id="2873325"/>
    <lineage>
        <taxon>Eukaryota</taxon>
        <taxon>Metazoa</taxon>
        <taxon>Chordata</taxon>
        <taxon>Craniata</taxon>
        <taxon>Vertebrata</taxon>
        <taxon>Euteleostomi</taxon>
        <taxon>Actinopterygii</taxon>
        <taxon>Neopterygii</taxon>
        <taxon>Teleostei</taxon>
        <taxon>Ostariophysi</taxon>
        <taxon>Cypriniformes</taxon>
        <taxon>Danionidae</taxon>
        <taxon>Danioninae</taxon>
        <taxon>Danionella</taxon>
    </lineage>
</organism>
<protein>
    <submittedName>
        <fullName evidence="2">Uncharacterized protein</fullName>
    </submittedName>
</protein>
<evidence type="ECO:0000313" key="3">
    <source>
        <dbReference type="Proteomes" id="UP000316079"/>
    </source>
</evidence>
<accession>A0A553Q7G0</accession>
<comment type="caution">
    <text evidence="2">The sequence shown here is derived from an EMBL/GenBank/DDBJ whole genome shotgun (WGS) entry which is preliminary data.</text>
</comment>
<gene>
    <name evidence="2" type="ORF">DNTS_011892</name>
</gene>
<feature type="region of interest" description="Disordered" evidence="1">
    <location>
        <begin position="29"/>
        <end position="55"/>
    </location>
</feature>
<dbReference type="STRING" id="623744.A0A553Q7G0"/>
<evidence type="ECO:0000313" key="2">
    <source>
        <dbReference type="EMBL" id="TRY85862.1"/>
    </source>
</evidence>